<comment type="cofactor">
    <cofactor evidence="1">
        <name>[4Fe-4S] cluster</name>
        <dbReference type="ChEBI" id="CHEBI:49883"/>
    </cofactor>
</comment>
<dbReference type="PANTHER" id="PTHR43409:SF7">
    <property type="entry name" value="BLL1977 PROTEIN"/>
    <property type="match status" value="1"/>
</dbReference>
<dbReference type="SFLD" id="SFLDS00029">
    <property type="entry name" value="Radical_SAM"/>
    <property type="match status" value="1"/>
</dbReference>
<dbReference type="AlphaFoldDB" id="A0A412X1R8"/>
<dbReference type="Gene3D" id="3.80.30.20">
    <property type="entry name" value="tm_1862 like domain"/>
    <property type="match status" value="1"/>
</dbReference>
<evidence type="ECO:0000256" key="2">
    <source>
        <dbReference type="ARBA" id="ARBA00022691"/>
    </source>
</evidence>
<dbReference type="InterPro" id="IPR058240">
    <property type="entry name" value="rSAM_sf"/>
</dbReference>
<gene>
    <name evidence="7" type="ORF">DWW18_07495</name>
</gene>
<evidence type="ECO:0000313" key="8">
    <source>
        <dbReference type="Proteomes" id="UP000283589"/>
    </source>
</evidence>
<dbReference type="RefSeq" id="WP_118259660.1">
    <property type="nucleotide sequence ID" value="NZ_CALBWO010000030.1"/>
</dbReference>
<dbReference type="SMART" id="SM00729">
    <property type="entry name" value="Elp3"/>
    <property type="match status" value="1"/>
</dbReference>
<comment type="caution">
    <text evidence="7">The sequence shown here is derived from an EMBL/GenBank/DDBJ whole genome shotgun (WGS) entry which is preliminary data.</text>
</comment>
<evidence type="ECO:0000259" key="6">
    <source>
        <dbReference type="SMART" id="SM00729"/>
    </source>
</evidence>
<evidence type="ECO:0000313" key="7">
    <source>
        <dbReference type="EMBL" id="RGV34519.1"/>
    </source>
</evidence>
<dbReference type="Proteomes" id="UP000283589">
    <property type="component" value="Unassembled WGS sequence"/>
</dbReference>
<proteinExistence type="predicted"/>
<name>A0A412X1R8_9BACT</name>
<evidence type="ECO:0000256" key="4">
    <source>
        <dbReference type="ARBA" id="ARBA00023004"/>
    </source>
</evidence>
<evidence type="ECO:0000256" key="1">
    <source>
        <dbReference type="ARBA" id="ARBA00001966"/>
    </source>
</evidence>
<dbReference type="InterPro" id="IPR023404">
    <property type="entry name" value="rSAM_horseshoe"/>
</dbReference>
<dbReference type="GO" id="GO:0003824">
    <property type="term" value="F:catalytic activity"/>
    <property type="evidence" value="ECO:0007669"/>
    <property type="project" value="InterPro"/>
</dbReference>
<dbReference type="STRING" id="1121130.GCA_000519105_00983"/>
<evidence type="ECO:0000256" key="3">
    <source>
        <dbReference type="ARBA" id="ARBA00022723"/>
    </source>
</evidence>
<dbReference type="EMBL" id="QRZA01000007">
    <property type="protein sequence ID" value="RGV34519.1"/>
    <property type="molecule type" value="Genomic_DNA"/>
</dbReference>
<keyword evidence="4" id="KW-0408">Iron</keyword>
<feature type="domain" description="Elp3/MiaA/NifB-like radical SAM core" evidence="6">
    <location>
        <begin position="351"/>
        <end position="562"/>
    </location>
</feature>
<sequence length="731" mass="83524">MNVSPKVLLVTPPFTQLNTPYPAMMYLKGFLNTKGVDSMQVDLSLEVILEIFSYRGLHELFQQVAAREIRLSGNARRIFALQEEYERTIDAVMAFLQGRNRTLAYSICESYFLPRASRFEQEEDTEWAFGVMGLEDKARYLSTLYLEDLSDFLQETVDEHFGFSRYAEHLGRSASSFDELNAELAKPLTFTDHYLIRLLAARMKVYRPEVVAITVPFPGNLYSALRCGEWIKANYPEVTIAMGGGFANTELRSLTDVRFFRFTDYLLLDDGELPLVRLLEHVTGQIGDSDLVRAFCLRDGKVEFLNDESAVIIPQKEVGVPDYSGLLLDRYVSVIEIVNPMHKLWSDGRWNKLTLAHGCYWGKCSFCDGSLDYIRRYEPNEVKTLVDRMEQVMAQTGEGGFHFVDEAAPPALLKELALEILRRRLMVVWWGNVRFERAYTRDLCRLLKASGCIAVSGGVEVASDRVLGLINKGVTLEQLTRSANHFTGTGIMVHAYLMYGFPTETTQETVDSLEVVRQLFELGYIHSGFWHRFAMTAHSPVGLCPERFGTRVTEPPFGGFARNDVAFEDLQGGDHDELGDGLSRSLYNYMRGVGFDLPLQKWFDCKIPTTTIPPRFVAHMAEEQEPVEKLHSRRLYWLGGRVELGPESVKKGKYSIVLLLHTNNREMAIKMRGDWAHFIHESLMQVGVDAVNPYLLEDFSRNYEILFNDDFLPFWYSKEMQAIRDHGLLLL</sequence>
<reference evidence="7 8" key="1">
    <citation type="submission" date="2018-08" db="EMBL/GenBank/DDBJ databases">
        <title>A genome reference for cultivated species of the human gut microbiota.</title>
        <authorList>
            <person name="Zou Y."/>
            <person name="Xue W."/>
            <person name="Luo G."/>
        </authorList>
    </citation>
    <scope>NUCLEOTIDE SEQUENCE [LARGE SCALE GENOMIC DNA]</scope>
    <source>
        <strain evidence="7 8">AF14-49</strain>
    </source>
</reference>
<dbReference type="SUPFAM" id="SSF102114">
    <property type="entry name" value="Radical SAM enzymes"/>
    <property type="match status" value="1"/>
</dbReference>
<keyword evidence="5" id="KW-0411">Iron-sulfur</keyword>
<dbReference type="GO" id="GO:0051536">
    <property type="term" value="F:iron-sulfur cluster binding"/>
    <property type="evidence" value="ECO:0007669"/>
    <property type="project" value="UniProtKB-KW"/>
</dbReference>
<protein>
    <submittedName>
        <fullName evidence="7">Radical SAM protein</fullName>
    </submittedName>
</protein>
<dbReference type="InterPro" id="IPR007197">
    <property type="entry name" value="rSAM"/>
</dbReference>
<dbReference type="GO" id="GO:0005829">
    <property type="term" value="C:cytosol"/>
    <property type="evidence" value="ECO:0007669"/>
    <property type="project" value="TreeGrafter"/>
</dbReference>
<keyword evidence="3" id="KW-0479">Metal-binding</keyword>
<dbReference type="InterPro" id="IPR051198">
    <property type="entry name" value="BchE-like"/>
</dbReference>
<evidence type="ECO:0000256" key="5">
    <source>
        <dbReference type="ARBA" id="ARBA00023014"/>
    </source>
</evidence>
<dbReference type="PANTHER" id="PTHR43409">
    <property type="entry name" value="ANAEROBIC MAGNESIUM-PROTOPORPHYRIN IX MONOMETHYL ESTER CYCLASE-RELATED"/>
    <property type="match status" value="1"/>
</dbReference>
<keyword evidence="2" id="KW-0949">S-adenosyl-L-methionine</keyword>
<accession>A0A412X1R8</accession>
<dbReference type="GO" id="GO:0046872">
    <property type="term" value="F:metal ion binding"/>
    <property type="evidence" value="ECO:0007669"/>
    <property type="project" value="UniProtKB-KW"/>
</dbReference>
<dbReference type="InterPro" id="IPR006638">
    <property type="entry name" value="Elp3/MiaA/NifB-like_rSAM"/>
</dbReference>
<dbReference type="SFLD" id="SFLDG01082">
    <property type="entry name" value="B12-binding_domain_containing"/>
    <property type="match status" value="1"/>
</dbReference>
<dbReference type="Pfam" id="PF04055">
    <property type="entry name" value="Radical_SAM"/>
    <property type="match status" value="1"/>
</dbReference>
<organism evidence="7 8">
    <name type="scientific">Butyricimonas virosa</name>
    <dbReference type="NCBI Taxonomy" id="544645"/>
    <lineage>
        <taxon>Bacteria</taxon>
        <taxon>Pseudomonadati</taxon>
        <taxon>Bacteroidota</taxon>
        <taxon>Bacteroidia</taxon>
        <taxon>Bacteroidales</taxon>
        <taxon>Odoribacteraceae</taxon>
        <taxon>Butyricimonas</taxon>
    </lineage>
</organism>